<dbReference type="Gene3D" id="3.30.70.360">
    <property type="match status" value="1"/>
</dbReference>
<evidence type="ECO:0000256" key="5">
    <source>
        <dbReference type="ARBA" id="ARBA00022833"/>
    </source>
</evidence>
<sequence>MSRDDPSGTAPAESESTGSADTPSPAFDPVSFLETAVQHPSHEDIGPMRELLCETLEANGVDPHVDEHGNVLATRGQVDADTHVVLNTHIDTVSPHVPFEREIDGSDGYPETDGEIICGRGSCDAKGPLAAMLAAFFAVDLSSGAGRVTLAITPDEEVLSIGAYELVSSANSPTRDADAVIVGEPTDLDVCTAAKGRFQGTIHLTGANAHAAEPETGINAVAALEPVLETIRTFDERDDAPPTHPQLGGATLTPTVVSGGEATNQVPADCALTVDRRSVPPETAEDFHAALTDQLEAAVPTGVGVEFHFTDRPTPFLEAWDTDPDARIVDVLADAAGGNVRPFSAATEASYFAQDAPTVVFGPGVLADENGAVAHAPREYVRVEAVREAARALEETLQTVLE</sequence>
<feature type="domain" description="Peptidase M20 dimerisation" evidence="7">
    <location>
        <begin position="193"/>
        <end position="300"/>
    </location>
</feature>
<evidence type="ECO:0000313" key="8">
    <source>
        <dbReference type="EMBL" id="SEH12595.1"/>
    </source>
</evidence>
<comment type="cofactor">
    <cofactor evidence="1">
        <name>Zn(2+)</name>
        <dbReference type="ChEBI" id="CHEBI:29105"/>
    </cofactor>
</comment>
<dbReference type="AlphaFoldDB" id="A0A1H6FS69"/>
<dbReference type="SUPFAM" id="SSF53187">
    <property type="entry name" value="Zn-dependent exopeptidases"/>
    <property type="match status" value="1"/>
</dbReference>
<dbReference type="InterPro" id="IPR002933">
    <property type="entry name" value="Peptidase_M20"/>
</dbReference>
<dbReference type="RefSeq" id="WP_090505496.1">
    <property type="nucleotide sequence ID" value="NZ_FNWL01000001.1"/>
</dbReference>
<dbReference type="OrthoDB" id="64254at2157"/>
<feature type="region of interest" description="Disordered" evidence="6">
    <location>
        <begin position="1"/>
        <end position="28"/>
    </location>
</feature>
<keyword evidence="5" id="KW-0862">Zinc</keyword>
<gene>
    <name evidence="8" type="ORF">SAMN04487967_0877</name>
</gene>
<organism evidence="8 9">
    <name type="scientific">Natronorubrum sediminis</name>
    <dbReference type="NCBI Taxonomy" id="640943"/>
    <lineage>
        <taxon>Archaea</taxon>
        <taxon>Methanobacteriati</taxon>
        <taxon>Methanobacteriota</taxon>
        <taxon>Stenosarchaea group</taxon>
        <taxon>Halobacteria</taxon>
        <taxon>Halobacteriales</taxon>
        <taxon>Natrialbaceae</taxon>
        <taxon>Natronorubrum</taxon>
    </lineage>
</organism>
<dbReference type="Pfam" id="PF07687">
    <property type="entry name" value="M20_dimer"/>
    <property type="match status" value="1"/>
</dbReference>
<dbReference type="SUPFAM" id="SSF55031">
    <property type="entry name" value="Bacterial exopeptidase dimerisation domain"/>
    <property type="match status" value="1"/>
</dbReference>
<dbReference type="PANTHER" id="PTHR43808">
    <property type="entry name" value="ACETYLORNITHINE DEACETYLASE"/>
    <property type="match status" value="1"/>
</dbReference>
<reference evidence="9" key="1">
    <citation type="submission" date="2016-10" db="EMBL/GenBank/DDBJ databases">
        <authorList>
            <person name="Varghese N."/>
            <person name="Submissions S."/>
        </authorList>
    </citation>
    <scope>NUCLEOTIDE SEQUENCE [LARGE SCALE GENOMIC DNA]</scope>
    <source>
        <strain evidence="9">CGMCC 1.8981</strain>
    </source>
</reference>
<dbReference type="NCBIfam" id="NF006402">
    <property type="entry name" value="PRK08651.1-5"/>
    <property type="match status" value="1"/>
</dbReference>
<dbReference type="Proteomes" id="UP000199112">
    <property type="component" value="Unassembled WGS sequence"/>
</dbReference>
<proteinExistence type="inferred from homology"/>
<evidence type="ECO:0000256" key="6">
    <source>
        <dbReference type="SAM" id="MobiDB-lite"/>
    </source>
</evidence>
<dbReference type="InterPro" id="IPR011650">
    <property type="entry name" value="Peptidase_M20_dimer"/>
</dbReference>
<dbReference type="GO" id="GO:0016787">
    <property type="term" value="F:hydrolase activity"/>
    <property type="evidence" value="ECO:0007669"/>
    <property type="project" value="UniProtKB-KW"/>
</dbReference>
<evidence type="ECO:0000256" key="1">
    <source>
        <dbReference type="ARBA" id="ARBA00001947"/>
    </source>
</evidence>
<dbReference type="EMBL" id="FNWL01000001">
    <property type="protein sequence ID" value="SEH12595.1"/>
    <property type="molecule type" value="Genomic_DNA"/>
</dbReference>
<dbReference type="InterPro" id="IPR050072">
    <property type="entry name" value="Peptidase_M20A"/>
</dbReference>
<dbReference type="CDD" id="cd08659">
    <property type="entry name" value="M20_ArgE_DapE-like"/>
    <property type="match status" value="1"/>
</dbReference>
<evidence type="ECO:0000256" key="2">
    <source>
        <dbReference type="ARBA" id="ARBA00006247"/>
    </source>
</evidence>
<evidence type="ECO:0000313" key="9">
    <source>
        <dbReference type="Proteomes" id="UP000199112"/>
    </source>
</evidence>
<dbReference type="Gene3D" id="3.40.630.10">
    <property type="entry name" value="Zn peptidases"/>
    <property type="match status" value="1"/>
</dbReference>
<evidence type="ECO:0000256" key="3">
    <source>
        <dbReference type="ARBA" id="ARBA00022723"/>
    </source>
</evidence>
<dbReference type="GO" id="GO:0046872">
    <property type="term" value="F:metal ion binding"/>
    <property type="evidence" value="ECO:0007669"/>
    <property type="project" value="UniProtKB-KW"/>
</dbReference>
<dbReference type="InterPro" id="IPR036264">
    <property type="entry name" value="Bact_exopeptidase_dim_dom"/>
</dbReference>
<comment type="similarity">
    <text evidence="2">Belongs to the peptidase M20A family.</text>
</comment>
<keyword evidence="9" id="KW-1185">Reference proteome</keyword>
<keyword evidence="3" id="KW-0479">Metal-binding</keyword>
<evidence type="ECO:0000256" key="4">
    <source>
        <dbReference type="ARBA" id="ARBA00022801"/>
    </source>
</evidence>
<dbReference type="PANTHER" id="PTHR43808:SF8">
    <property type="entry name" value="PEPTIDASE M20 DIMERISATION DOMAIN-CONTAINING PROTEIN"/>
    <property type="match status" value="1"/>
</dbReference>
<dbReference type="Pfam" id="PF01546">
    <property type="entry name" value="Peptidase_M20"/>
    <property type="match status" value="1"/>
</dbReference>
<evidence type="ECO:0000259" key="7">
    <source>
        <dbReference type="Pfam" id="PF07687"/>
    </source>
</evidence>
<keyword evidence="4" id="KW-0378">Hydrolase</keyword>
<protein>
    <submittedName>
        <fullName evidence="8">Acetylornithine deacetylase</fullName>
    </submittedName>
</protein>
<name>A0A1H6FS69_9EURY</name>
<accession>A0A1H6FS69</accession>